<dbReference type="PANTHER" id="PTHR46374:SF2">
    <property type="entry name" value="STAR-RELATED LIPID TRANSFER PROTEIN 6"/>
    <property type="match status" value="1"/>
</dbReference>
<dbReference type="PROSITE" id="PS50848">
    <property type="entry name" value="START"/>
    <property type="match status" value="1"/>
</dbReference>
<feature type="domain" description="START" evidence="5">
    <location>
        <begin position="20"/>
        <end position="194"/>
    </location>
</feature>
<gene>
    <name evidence="6" type="primary">STARD6</name>
</gene>
<accession>A0A8C9AUY7</accession>
<comment type="function">
    <text evidence="4">May be involved in the intracellular transport of sterols or other lipids. May bind cholesterol or other sterols.</text>
</comment>
<keyword evidence="1" id="KW-0813">Transport</keyword>
<sequence length="226" mass="25464">MDYKAIAQQTVQEVLGYSQDTSGWKVVKISKKVTVSSKASRKFQGNLYRVEGIIPESTAKLSDFLYQPGNRLTWDKSLKVYNMIQRIDSDTVLCHTITQSFAMGSISPRDFIDLVNIKHYEGNMSIISSQSVDFPEFPPSSNYIRGYNHPCGFICSPLSENREYSKLVMFVQTEMRGKLSPSIIEKTMPSNLVSFILNAKDGIKAQKTSSGYGFHPNTLSSFQNKK</sequence>
<evidence type="ECO:0000313" key="6">
    <source>
        <dbReference type="Ensembl" id="ENSPSMP00000036070.1"/>
    </source>
</evidence>
<dbReference type="Gene3D" id="3.30.530.20">
    <property type="match status" value="1"/>
</dbReference>
<dbReference type="GO" id="GO:0008289">
    <property type="term" value="F:lipid binding"/>
    <property type="evidence" value="ECO:0007669"/>
    <property type="project" value="UniProtKB-KW"/>
</dbReference>
<keyword evidence="3" id="KW-0446">Lipid-binding</keyword>
<dbReference type="InterPro" id="IPR043556">
    <property type="entry name" value="StARD5/6"/>
</dbReference>
<evidence type="ECO:0000259" key="5">
    <source>
        <dbReference type="PROSITE" id="PS50848"/>
    </source>
</evidence>
<dbReference type="GeneTree" id="ENSGT00940000161788"/>
<dbReference type="PANTHER" id="PTHR46374">
    <property type="entry name" value="PROTEIN CBG07384"/>
    <property type="match status" value="1"/>
</dbReference>
<keyword evidence="7" id="KW-1185">Reference proteome</keyword>
<dbReference type="Proteomes" id="UP000694414">
    <property type="component" value="Unplaced"/>
</dbReference>
<dbReference type="Pfam" id="PF01852">
    <property type="entry name" value="START"/>
    <property type="match status" value="1"/>
</dbReference>
<evidence type="ECO:0000256" key="3">
    <source>
        <dbReference type="ARBA" id="ARBA00023121"/>
    </source>
</evidence>
<name>A0A8C9AUY7_PROSS</name>
<evidence type="ECO:0000313" key="7">
    <source>
        <dbReference type="Proteomes" id="UP000694414"/>
    </source>
</evidence>
<keyword evidence="2" id="KW-0445">Lipid transport</keyword>
<dbReference type="InterPro" id="IPR002913">
    <property type="entry name" value="START_lipid-bd_dom"/>
</dbReference>
<evidence type="ECO:0000256" key="2">
    <source>
        <dbReference type="ARBA" id="ARBA00023055"/>
    </source>
</evidence>
<protein>
    <submittedName>
        <fullName evidence="6">StAR related lipid transfer domain containing 6</fullName>
    </submittedName>
</protein>
<dbReference type="Ensembl" id="ENSPSMT00000041550.1">
    <property type="protein sequence ID" value="ENSPSMP00000036070.1"/>
    <property type="gene ID" value="ENSPSMG00000024808.1"/>
</dbReference>
<organism evidence="6 7">
    <name type="scientific">Prolemur simus</name>
    <name type="common">Greater bamboo lemur</name>
    <name type="synonym">Hapalemur simus</name>
    <dbReference type="NCBI Taxonomy" id="1328070"/>
    <lineage>
        <taxon>Eukaryota</taxon>
        <taxon>Metazoa</taxon>
        <taxon>Chordata</taxon>
        <taxon>Craniata</taxon>
        <taxon>Vertebrata</taxon>
        <taxon>Euteleostomi</taxon>
        <taxon>Mammalia</taxon>
        <taxon>Eutheria</taxon>
        <taxon>Euarchontoglires</taxon>
        <taxon>Primates</taxon>
        <taxon>Strepsirrhini</taxon>
        <taxon>Lemuriformes</taxon>
        <taxon>Lemuridae</taxon>
        <taxon>Prolemur</taxon>
    </lineage>
</organism>
<reference evidence="6" key="2">
    <citation type="submission" date="2025-09" db="UniProtKB">
        <authorList>
            <consortium name="Ensembl"/>
        </authorList>
    </citation>
    <scope>IDENTIFICATION</scope>
</reference>
<proteinExistence type="predicted"/>
<dbReference type="SMART" id="SM00234">
    <property type="entry name" value="START"/>
    <property type="match status" value="1"/>
</dbReference>
<dbReference type="AlphaFoldDB" id="A0A8C9AUY7"/>
<evidence type="ECO:0000256" key="4">
    <source>
        <dbReference type="ARBA" id="ARBA00024750"/>
    </source>
</evidence>
<reference evidence="6" key="1">
    <citation type="submission" date="2025-08" db="UniProtKB">
        <authorList>
            <consortium name="Ensembl"/>
        </authorList>
    </citation>
    <scope>IDENTIFICATION</scope>
</reference>
<dbReference type="SUPFAM" id="SSF55961">
    <property type="entry name" value="Bet v1-like"/>
    <property type="match status" value="1"/>
</dbReference>
<dbReference type="GO" id="GO:0006869">
    <property type="term" value="P:lipid transport"/>
    <property type="evidence" value="ECO:0007669"/>
    <property type="project" value="UniProtKB-KW"/>
</dbReference>
<evidence type="ECO:0000256" key="1">
    <source>
        <dbReference type="ARBA" id="ARBA00022448"/>
    </source>
</evidence>
<dbReference type="InterPro" id="IPR023393">
    <property type="entry name" value="START-like_dom_sf"/>
</dbReference>